<evidence type="ECO:0000313" key="2">
    <source>
        <dbReference type="Proteomes" id="UP000721844"/>
    </source>
</evidence>
<evidence type="ECO:0000313" key="1">
    <source>
        <dbReference type="EMBL" id="MCB8881322.1"/>
    </source>
</evidence>
<accession>A0A963Z3N6</accession>
<dbReference type="SUPFAM" id="SSF53448">
    <property type="entry name" value="Nucleotide-diphospho-sugar transferases"/>
    <property type="match status" value="1"/>
</dbReference>
<keyword evidence="2" id="KW-1185">Reference proteome</keyword>
<organism evidence="1 2">
    <name type="scientific">Acidisoma cellulosilyticum</name>
    <dbReference type="NCBI Taxonomy" id="2802395"/>
    <lineage>
        <taxon>Bacteria</taxon>
        <taxon>Pseudomonadati</taxon>
        <taxon>Pseudomonadota</taxon>
        <taxon>Alphaproteobacteria</taxon>
        <taxon>Acetobacterales</taxon>
        <taxon>Acidocellaceae</taxon>
        <taxon>Acidisoma</taxon>
    </lineage>
</organism>
<sequence length="311" mass="35161">MSELNPYDWIGATQADMIQFTRRQDRSLRQSYSGEPDLGLCAIMMVKDEADIISHNIRHLYRVGFRRLAILDNGSSDQTAAILRALRHSLADMEILIIDDNSLAYMQSAKTTALMQFANAFWPGLEWIFPIDADEFPCTEDGIHTLSLVPQDIDVLVIQKVNHCLLPVSLDLVLGDPFGRMPVRTDMGRQPPKVAIRAKRDVTITQGNHDAWPRTDRPLRYTGAFKYGLYLREFQHRSFEQFKRKVINGGQAVRAAESAGAFLGGSHWTGWLAAYEQGGDEKLREAFMAAAIRPPEEMLFDPIAPIRDIRT</sequence>
<dbReference type="AlphaFoldDB" id="A0A963Z3N6"/>
<comment type="caution">
    <text evidence="1">The sequence shown here is derived from an EMBL/GenBank/DDBJ whole genome shotgun (WGS) entry which is preliminary data.</text>
</comment>
<dbReference type="RefSeq" id="WP_227307993.1">
    <property type="nucleotide sequence ID" value="NZ_JAESVA010000004.1"/>
</dbReference>
<proteinExistence type="predicted"/>
<gene>
    <name evidence="1" type="ORF">ACELLULO517_13825</name>
</gene>
<dbReference type="Proteomes" id="UP000721844">
    <property type="component" value="Unassembled WGS sequence"/>
</dbReference>
<protein>
    <submittedName>
        <fullName evidence="1">Glycosyltransferase family 2 protein</fullName>
    </submittedName>
</protein>
<name>A0A963Z3N6_9PROT</name>
<reference evidence="1 2" key="1">
    <citation type="journal article" date="2021" name="Microorganisms">
        <title>Acidisoma silvae sp. nov. and Acidisomacellulosilytica sp. nov., Two Acidophilic Bacteria Isolated from Decaying Wood, Hydrolyzing Cellulose and Producing Poly-3-hydroxybutyrate.</title>
        <authorList>
            <person name="Mieszkin S."/>
            <person name="Pouder E."/>
            <person name="Uroz S."/>
            <person name="Simon-Colin C."/>
            <person name="Alain K."/>
        </authorList>
    </citation>
    <scope>NUCLEOTIDE SEQUENCE [LARGE SCALE GENOMIC DNA]</scope>
    <source>
        <strain evidence="1 2">HW T5.17</strain>
    </source>
</reference>
<dbReference type="Pfam" id="PF13704">
    <property type="entry name" value="Glyco_tranf_2_4"/>
    <property type="match status" value="1"/>
</dbReference>
<dbReference type="InterPro" id="IPR029044">
    <property type="entry name" value="Nucleotide-diphossugar_trans"/>
</dbReference>
<dbReference type="EMBL" id="JAESVA010000004">
    <property type="protein sequence ID" value="MCB8881322.1"/>
    <property type="molecule type" value="Genomic_DNA"/>
</dbReference>